<evidence type="ECO:0000313" key="1">
    <source>
        <dbReference type="EMBL" id="TCZ76157.1"/>
    </source>
</evidence>
<dbReference type="RefSeq" id="WP_132418883.1">
    <property type="nucleotide sequence ID" value="NZ_SKFG01000014.1"/>
</dbReference>
<dbReference type="OrthoDB" id="2589874at2"/>
<comment type="caution">
    <text evidence="1">The sequence shown here is derived from an EMBL/GenBank/DDBJ whole genome shotgun (WGS) entry which is preliminary data.</text>
</comment>
<gene>
    <name evidence="1" type="ORF">E0485_15070</name>
</gene>
<sequence>MTQEKLIVLNDDEKAKFLKSTKDLFFAVKQIHEWVESDSLTEEMAGILPSLIEGHFCDISKQLNYESALTKEKEERHLQIRNANQRIRELEKQLGEAKPLDGLPEQLKHLASTVSNWWNKHGFHHVSDEEFTEYGHYKARFCFMLDHISMFSETPVTDKISKKDRLKQLAAEGYEIVYNKYGRSPELLDNDNNRSRVIKLIQSRFPSAVVFKTRNHFDRSEGYFTIRDMEVYIYDLKDIVREA</sequence>
<dbReference type="AlphaFoldDB" id="A0A4R4EA88"/>
<reference evidence="1 2" key="1">
    <citation type="submission" date="2019-03" db="EMBL/GenBank/DDBJ databases">
        <authorList>
            <person name="Kim M.K.M."/>
        </authorList>
    </citation>
    <scope>NUCLEOTIDE SEQUENCE [LARGE SCALE GENOMIC DNA]</scope>
    <source>
        <strain evidence="1 2">18JY21-1</strain>
    </source>
</reference>
<protein>
    <submittedName>
        <fullName evidence="1">Uncharacterized protein</fullName>
    </submittedName>
</protein>
<evidence type="ECO:0000313" key="2">
    <source>
        <dbReference type="Proteomes" id="UP000295418"/>
    </source>
</evidence>
<dbReference type="EMBL" id="SKFG01000014">
    <property type="protein sequence ID" value="TCZ76157.1"/>
    <property type="molecule type" value="Genomic_DNA"/>
</dbReference>
<dbReference type="Proteomes" id="UP000295418">
    <property type="component" value="Unassembled WGS sequence"/>
</dbReference>
<keyword evidence="2" id="KW-1185">Reference proteome</keyword>
<name>A0A4R4EA88_9BACL</name>
<accession>A0A4R4EA88</accession>
<proteinExistence type="predicted"/>
<organism evidence="1 2">
    <name type="scientific">Paenibacillus albiflavus</name>
    <dbReference type="NCBI Taxonomy" id="2545760"/>
    <lineage>
        <taxon>Bacteria</taxon>
        <taxon>Bacillati</taxon>
        <taxon>Bacillota</taxon>
        <taxon>Bacilli</taxon>
        <taxon>Bacillales</taxon>
        <taxon>Paenibacillaceae</taxon>
        <taxon>Paenibacillus</taxon>
    </lineage>
</organism>